<reference evidence="2 3" key="1">
    <citation type="journal article" date="2015" name="Sci. Rep.">
        <title>Chromosome-level genome map provides insights into diverse defense mechanisms in the medicinal fungus Ganoderma sinense.</title>
        <authorList>
            <person name="Zhu Y."/>
            <person name="Xu J."/>
            <person name="Sun C."/>
            <person name="Zhou S."/>
            <person name="Xu H."/>
            <person name="Nelson D.R."/>
            <person name="Qian J."/>
            <person name="Song J."/>
            <person name="Luo H."/>
            <person name="Xiang L."/>
            <person name="Li Y."/>
            <person name="Xu Z."/>
            <person name="Ji A."/>
            <person name="Wang L."/>
            <person name="Lu S."/>
            <person name="Hayward A."/>
            <person name="Sun W."/>
            <person name="Li X."/>
            <person name="Schwartz D.C."/>
            <person name="Wang Y."/>
            <person name="Chen S."/>
        </authorList>
    </citation>
    <scope>NUCLEOTIDE SEQUENCE [LARGE SCALE GENOMIC DNA]</scope>
    <source>
        <strain evidence="2 3">ZZ0214-1</strain>
    </source>
</reference>
<keyword evidence="1" id="KW-0812">Transmembrane</keyword>
<accession>A0A2G8SUM3</accession>
<keyword evidence="3" id="KW-1185">Reference proteome</keyword>
<feature type="transmembrane region" description="Helical" evidence="1">
    <location>
        <begin position="20"/>
        <end position="41"/>
    </location>
</feature>
<evidence type="ECO:0000313" key="2">
    <source>
        <dbReference type="EMBL" id="PIL37476.1"/>
    </source>
</evidence>
<dbReference type="Proteomes" id="UP000230002">
    <property type="component" value="Unassembled WGS sequence"/>
</dbReference>
<dbReference type="EMBL" id="AYKW01000001">
    <property type="protein sequence ID" value="PIL37476.1"/>
    <property type="molecule type" value="Genomic_DNA"/>
</dbReference>
<comment type="caution">
    <text evidence="2">The sequence shown here is derived from an EMBL/GenBank/DDBJ whole genome shotgun (WGS) entry which is preliminary data.</text>
</comment>
<name>A0A2G8SUM3_9APHY</name>
<sequence>MTAKGPPPFWPRLTFGRLPLILVLGLLIFLGGTWIATPLLASSSSGRLLVTTAHCMWRLLTILLTLFFLLAIIVVGALLFACHLVKRRGILALLREISGVRYSEASAVLYFFLKGPSSLPVSYPPNSKRGDAPHEDLNLRKFFARPDIIHPPPPKRSTKLVFRTMDNGADSAMHLLLQKIRQLEVESRAAAAENEKAATAKTKRGEHHLRSWVDACPCCIHRQQPFKQSDLFEEAAQRQFRRIHRTALARPLVAPSLSGSCSFANTSGAEGVQDIKPIRPGKRRILRPAPN</sequence>
<evidence type="ECO:0000313" key="3">
    <source>
        <dbReference type="Proteomes" id="UP000230002"/>
    </source>
</evidence>
<gene>
    <name evidence="2" type="ORF">GSI_01170</name>
</gene>
<proteinExistence type="predicted"/>
<feature type="transmembrane region" description="Helical" evidence="1">
    <location>
        <begin position="61"/>
        <end position="85"/>
    </location>
</feature>
<keyword evidence="1" id="KW-0472">Membrane</keyword>
<protein>
    <submittedName>
        <fullName evidence="2">Uncharacterized protein</fullName>
    </submittedName>
</protein>
<dbReference type="AlphaFoldDB" id="A0A2G8SUM3"/>
<organism evidence="2 3">
    <name type="scientific">Ganoderma sinense ZZ0214-1</name>
    <dbReference type="NCBI Taxonomy" id="1077348"/>
    <lineage>
        <taxon>Eukaryota</taxon>
        <taxon>Fungi</taxon>
        <taxon>Dikarya</taxon>
        <taxon>Basidiomycota</taxon>
        <taxon>Agaricomycotina</taxon>
        <taxon>Agaricomycetes</taxon>
        <taxon>Polyporales</taxon>
        <taxon>Polyporaceae</taxon>
        <taxon>Ganoderma</taxon>
    </lineage>
</organism>
<keyword evidence="1" id="KW-1133">Transmembrane helix</keyword>
<evidence type="ECO:0000256" key="1">
    <source>
        <dbReference type="SAM" id="Phobius"/>
    </source>
</evidence>